<reference evidence="1" key="1">
    <citation type="journal article" date="2021" name="Genome Biol. Evol.">
        <title>A High-Quality Reference Genome for a Parasitic Bivalve with Doubly Uniparental Inheritance (Bivalvia: Unionida).</title>
        <authorList>
            <person name="Smith C.H."/>
        </authorList>
    </citation>
    <scope>NUCLEOTIDE SEQUENCE</scope>
    <source>
        <strain evidence="1">CHS0354</strain>
    </source>
</reference>
<reference evidence="1" key="2">
    <citation type="journal article" date="2021" name="Genome Biol. Evol.">
        <title>Developing a high-quality reference genome for a parasitic bivalve with doubly uniparental inheritance (Bivalvia: Unionida).</title>
        <authorList>
            <person name="Smith C.H."/>
        </authorList>
    </citation>
    <scope>NUCLEOTIDE SEQUENCE</scope>
    <source>
        <strain evidence="1">CHS0354</strain>
        <tissue evidence="1">Mantle</tissue>
    </source>
</reference>
<feature type="non-terminal residue" evidence="1">
    <location>
        <position position="134"/>
    </location>
</feature>
<evidence type="ECO:0000313" key="1">
    <source>
        <dbReference type="EMBL" id="KAK3600125.1"/>
    </source>
</evidence>
<reference evidence="1" key="3">
    <citation type="submission" date="2023-05" db="EMBL/GenBank/DDBJ databases">
        <authorList>
            <person name="Smith C.H."/>
        </authorList>
    </citation>
    <scope>NUCLEOTIDE SEQUENCE</scope>
    <source>
        <strain evidence="1">CHS0354</strain>
        <tissue evidence="1">Mantle</tissue>
    </source>
</reference>
<accession>A0AAE0SXP4</accession>
<name>A0AAE0SXP4_9BIVA</name>
<keyword evidence="2" id="KW-1185">Reference proteome</keyword>
<sequence>MLTLRLLHYKVSSLHASASHVESTTVSTATTHTSDTTTIFIPLPTTPIVINPCDKYETINSLAHGTVFSHPDASDCVKGDHRASEALVVELCHTNGAHNWTKGPALAAQECFTNSTVLHIEHGGLFARDPSIYH</sequence>
<evidence type="ECO:0000313" key="2">
    <source>
        <dbReference type="Proteomes" id="UP001195483"/>
    </source>
</evidence>
<protein>
    <submittedName>
        <fullName evidence="1">Uncharacterized protein</fullName>
    </submittedName>
</protein>
<dbReference type="AlphaFoldDB" id="A0AAE0SXP4"/>
<comment type="caution">
    <text evidence="1">The sequence shown here is derived from an EMBL/GenBank/DDBJ whole genome shotgun (WGS) entry which is preliminary data.</text>
</comment>
<dbReference type="EMBL" id="JAEAOA010000724">
    <property type="protein sequence ID" value="KAK3600125.1"/>
    <property type="molecule type" value="Genomic_DNA"/>
</dbReference>
<gene>
    <name evidence="1" type="ORF">CHS0354_011849</name>
</gene>
<proteinExistence type="predicted"/>
<organism evidence="1 2">
    <name type="scientific">Potamilus streckersoni</name>
    <dbReference type="NCBI Taxonomy" id="2493646"/>
    <lineage>
        <taxon>Eukaryota</taxon>
        <taxon>Metazoa</taxon>
        <taxon>Spiralia</taxon>
        <taxon>Lophotrochozoa</taxon>
        <taxon>Mollusca</taxon>
        <taxon>Bivalvia</taxon>
        <taxon>Autobranchia</taxon>
        <taxon>Heteroconchia</taxon>
        <taxon>Palaeoheterodonta</taxon>
        <taxon>Unionida</taxon>
        <taxon>Unionoidea</taxon>
        <taxon>Unionidae</taxon>
        <taxon>Ambleminae</taxon>
        <taxon>Lampsilini</taxon>
        <taxon>Potamilus</taxon>
    </lineage>
</organism>
<dbReference type="Proteomes" id="UP001195483">
    <property type="component" value="Unassembled WGS sequence"/>
</dbReference>